<protein>
    <recommendedName>
        <fullName evidence="2">VQ domain-containing protein</fullName>
    </recommendedName>
</protein>
<dbReference type="PANTHER" id="PTHR33783:SF4">
    <property type="entry name" value="VQ MOTIF-CONTAINING PROTEIN 9"/>
    <property type="match status" value="1"/>
</dbReference>
<dbReference type="EMBL" id="BSYO01000002">
    <property type="protein sequence ID" value="GMH00176.1"/>
    <property type="molecule type" value="Genomic_DNA"/>
</dbReference>
<gene>
    <name evidence="3" type="ORF">Nepgr_002015</name>
</gene>
<evidence type="ECO:0000256" key="1">
    <source>
        <dbReference type="SAM" id="MobiDB-lite"/>
    </source>
</evidence>
<proteinExistence type="predicted"/>
<dbReference type="InterPro" id="IPR008889">
    <property type="entry name" value="VQ"/>
</dbReference>
<feature type="region of interest" description="Disordered" evidence="1">
    <location>
        <begin position="1"/>
        <end position="129"/>
    </location>
</feature>
<dbReference type="Pfam" id="PF05678">
    <property type="entry name" value="VQ"/>
    <property type="match status" value="1"/>
</dbReference>
<name>A0AAD3P5I8_NEPGR</name>
<comment type="caution">
    <text evidence="3">The sequence shown here is derived from an EMBL/GenBank/DDBJ whole genome shotgun (WGS) entry which is preliminary data.</text>
</comment>
<feature type="compositionally biased region" description="Low complexity" evidence="1">
    <location>
        <begin position="7"/>
        <end position="29"/>
    </location>
</feature>
<accession>A0AAD3P5I8</accession>
<dbReference type="PANTHER" id="PTHR33783">
    <property type="entry name" value="PROTEIN HAIKU1"/>
    <property type="match status" value="1"/>
</dbReference>
<evidence type="ECO:0000259" key="2">
    <source>
        <dbReference type="Pfam" id="PF05678"/>
    </source>
</evidence>
<feature type="compositionally biased region" description="Low complexity" evidence="1">
    <location>
        <begin position="71"/>
        <end position="82"/>
    </location>
</feature>
<evidence type="ECO:0000313" key="3">
    <source>
        <dbReference type="EMBL" id="GMH00176.1"/>
    </source>
</evidence>
<feature type="compositionally biased region" description="Pro residues" evidence="1">
    <location>
        <begin position="55"/>
        <end position="70"/>
    </location>
</feature>
<dbReference type="InterPro" id="IPR039612">
    <property type="entry name" value="VQ_5/9/14"/>
</dbReference>
<reference evidence="3" key="1">
    <citation type="submission" date="2023-05" db="EMBL/GenBank/DDBJ databases">
        <title>Nepenthes gracilis genome sequencing.</title>
        <authorList>
            <person name="Fukushima K."/>
        </authorList>
    </citation>
    <scope>NUCLEOTIDE SEQUENCE</scope>
    <source>
        <strain evidence="3">SING2019-196</strain>
    </source>
</reference>
<organism evidence="3 4">
    <name type="scientific">Nepenthes gracilis</name>
    <name type="common">Slender pitcher plant</name>
    <dbReference type="NCBI Taxonomy" id="150966"/>
    <lineage>
        <taxon>Eukaryota</taxon>
        <taxon>Viridiplantae</taxon>
        <taxon>Streptophyta</taxon>
        <taxon>Embryophyta</taxon>
        <taxon>Tracheophyta</taxon>
        <taxon>Spermatophyta</taxon>
        <taxon>Magnoliopsida</taxon>
        <taxon>eudicotyledons</taxon>
        <taxon>Gunneridae</taxon>
        <taxon>Pentapetalae</taxon>
        <taxon>Caryophyllales</taxon>
        <taxon>Nepenthaceae</taxon>
        <taxon>Nepenthes</taxon>
    </lineage>
</organism>
<keyword evidence="4" id="KW-1185">Reference proteome</keyword>
<dbReference type="Proteomes" id="UP001279734">
    <property type="component" value="Unassembled WGS sequence"/>
</dbReference>
<feature type="compositionally biased region" description="Basic residues" evidence="1">
    <location>
        <begin position="35"/>
        <end position="45"/>
    </location>
</feature>
<evidence type="ECO:0000313" key="4">
    <source>
        <dbReference type="Proteomes" id="UP001279734"/>
    </source>
</evidence>
<sequence>MDKSCQSSGEASASAASISSVSSSSSGSSRDQYLRHLHKMSHKISKPTIIRKPFDPPQPDQRPRQPPSQPPQSLQQLQQPQPQNQPPVYNINKNDFRVVVQKLTGSPAHERISTPPPIHAPKPPSSRLQRIRPPPLAQISSRPPPVLNYAVLPQNAPAVSASAGGGGGNPFFRQVAPLSPLPPLPSCHAAAESPISAYMRYLHSSIDSDPKRISGIPQFSPLISPKFNDPAVLHLMTSQQHQQPLIPPPTAAAAQFGVPPPSSPLPFGCFPSPKSPCPLLSPNLLFSPTGTGQFGFPQFPISPRVPAVPSPK</sequence>
<dbReference type="AlphaFoldDB" id="A0AAD3P5I8"/>
<feature type="compositionally biased region" description="Pro residues" evidence="1">
    <location>
        <begin position="114"/>
        <end position="124"/>
    </location>
</feature>
<feature type="domain" description="VQ" evidence="2">
    <location>
        <begin position="85"/>
        <end position="109"/>
    </location>
</feature>